<evidence type="ECO:0000256" key="2">
    <source>
        <dbReference type="SAM" id="SignalP"/>
    </source>
</evidence>
<reference evidence="4" key="1">
    <citation type="submission" date="2017-07" db="EMBL/GenBank/DDBJ databases">
        <title>Draft genome sequence of Effusibacillus lacus strain skLN1.</title>
        <authorList>
            <person name="Watanabe M."/>
            <person name="Kojima H."/>
            <person name="Fukui M."/>
        </authorList>
    </citation>
    <scope>NUCLEOTIDE SEQUENCE [LARGE SCALE GENOMIC DNA]</scope>
    <source>
        <strain evidence="4">skLN1</strain>
    </source>
</reference>
<dbReference type="Proteomes" id="UP000217785">
    <property type="component" value="Unassembled WGS sequence"/>
</dbReference>
<dbReference type="NCBIfam" id="NF037995">
    <property type="entry name" value="TRAP_S1"/>
    <property type="match status" value="1"/>
</dbReference>
<dbReference type="GO" id="GO:0030288">
    <property type="term" value="C:outer membrane-bounded periplasmic space"/>
    <property type="evidence" value="ECO:0007669"/>
    <property type="project" value="InterPro"/>
</dbReference>
<sequence>MKKRMFSFFSSVLTTVLILSGCSSSTPTRTNTQRADQKVTIKIAHESPASHPKGIWADTFKKAVEEKSGGKISVEVFHQGSLYPKEQAALEAVNQGIIQMSLGSTGYLSSIEPTFGVFDLPMLFPSQESLYKATDGKVGKELLDKLEAKGLKGLGYVANVPLDLFSKSPITSIDQISGQKIRVHTAELEKSVKTLGGNPITMPASEVYMALQQGVLQGVLTTVSYAAPNKLSEVVKNMTDIKISSIVYPIVINLDFWKGLSPENQKIIEEATQVAIKANRDDLEQIMGKHLKTLQDGGVKIHKLSADEHAKWKTKLHSIYDEFKDKQLLEKVNQAIK</sequence>
<keyword evidence="4" id="KW-1185">Reference proteome</keyword>
<dbReference type="PROSITE" id="PS51257">
    <property type="entry name" value="PROKAR_LIPOPROTEIN"/>
    <property type="match status" value="1"/>
</dbReference>
<organism evidence="3 4">
    <name type="scientific">Effusibacillus lacus</name>
    <dbReference type="NCBI Taxonomy" id="1348429"/>
    <lineage>
        <taxon>Bacteria</taxon>
        <taxon>Bacillati</taxon>
        <taxon>Bacillota</taxon>
        <taxon>Bacilli</taxon>
        <taxon>Bacillales</taxon>
        <taxon>Alicyclobacillaceae</taxon>
        <taxon>Effusibacillus</taxon>
    </lineage>
</organism>
<dbReference type="GO" id="GO:0055085">
    <property type="term" value="P:transmembrane transport"/>
    <property type="evidence" value="ECO:0007669"/>
    <property type="project" value="InterPro"/>
</dbReference>
<dbReference type="NCBIfam" id="TIGR00787">
    <property type="entry name" value="dctP"/>
    <property type="match status" value="1"/>
</dbReference>
<keyword evidence="1 2" id="KW-0732">Signal</keyword>
<dbReference type="PANTHER" id="PTHR33376">
    <property type="match status" value="1"/>
</dbReference>
<protein>
    <submittedName>
        <fullName evidence="3">ABC transporter substrate-binding protein</fullName>
    </submittedName>
</protein>
<dbReference type="RefSeq" id="WP_096180525.1">
    <property type="nucleotide sequence ID" value="NZ_BDUF01000009.1"/>
</dbReference>
<dbReference type="Pfam" id="PF03480">
    <property type="entry name" value="DctP"/>
    <property type="match status" value="1"/>
</dbReference>
<dbReference type="Gene3D" id="3.40.190.170">
    <property type="entry name" value="Bacterial extracellular solute-binding protein, family 7"/>
    <property type="match status" value="1"/>
</dbReference>
<dbReference type="OrthoDB" id="9776801at2"/>
<dbReference type="AlphaFoldDB" id="A0A292YFJ0"/>
<dbReference type="PIRSF" id="PIRSF006470">
    <property type="entry name" value="DctB"/>
    <property type="match status" value="1"/>
</dbReference>
<dbReference type="CDD" id="cd13603">
    <property type="entry name" value="PBP2_TRAP_Siap_TeaA_like"/>
    <property type="match status" value="1"/>
</dbReference>
<dbReference type="EMBL" id="BDUF01000009">
    <property type="protein sequence ID" value="GAX88817.1"/>
    <property type="molecule type" value="Genomic_DNA"/>
</dbReference>
<dbReference type="InterPro" id="IPR004682">
    <property type="entry name" value="TRAP_DctP"/>
</dbReference>
<proteinExistence type="predicted"/>
<evidence type="ECO:0000256" key="1">
    <source>
        <dbReference type="ARBA" id="ARBA00022729"/>
    </source>
</evidence>
<evidence type="ECO:0000313" key="4">
    <source>
        <dbReference type="Proteomes" id="UP000217785"/>
    </source>
</evidence>
<accession>A0A292YFJ0</accession>
<dbReference type="InterPro" id="IPR018389">
    <property type="entry name" value="DctP_fam"/>
</dbReference>
<dbReference type="PANTHER" id="PTHR33376:SF15">
    <property type="entry name" value="BLL6794 PROTEIN"/>
    <property type="match status" value="1"/>
</dbReference>
<comment type="caution">
    <text evidence="3">The sequence shown here is derived from an EMBL/GenBank/DDBJ whole genome shotgun (WGS) entry which is preliminary data.</text>
</comment>
<feature type="signal peptide" evidence="2">
    <location>
        <begin position="1"/>
        <end position="25"/>
    </location>
</feature>
<dbReference type="InterPro" id="IPR038404">
    <property type="entry name" value="TRAP_DctP_sf"/>
</dbReference>
<name>A0A292YFJ0_9BACL</name>
<gene>
    <name evidence="3" type="ORF">EFBL_0431</name>
</gene>
<feature type="chain" id="PRO_5039669500" evidence="2">
    <location>
        <begin position="26"/>
        <end position="337"/>
    </location>
</feature>
<evidence type="ECO:0000313" key="3">
    <source>
        <dbReference type="EMBL" id="GAX88817.1"/>
    </source>
</evidence>